<keyword evidence="1" id="KW-0812">Transmembrane</keyword>
<keyword evidence="3" id="KW-1185">Reference proteome</keyword>
<feature type="transmembrane region" description="Helical" evidence="1">
    <location>
        <begin position="28"/>
        <end position="47"/>
    </location>
</feature>
<accession>A0AAP0JZ47</accession>
<evidence type="ECO:0000313" key="2">
    <source>
        <dbReference type="EMBL" id="KAK9141617.1"/>
    </source>
</evidence>
<evidence type="ECO:0000313" key="3">
    <source>
        <dbReference type="Proteomes" id="UP001420932"/>
    </source>
</evidence>
<dbReference type="AlphaFoldDB" id="A0AAP0JZ47"/>
<keyword evidence="1" id="KW-0472">Membrane</keyword>
<protein>
    <submittedName>
        <fullName evidence="2">Uncharacterized protein</fullName>
    </submittedName>
</protein>
<dbReference type="EMBL" id="JBBNAF010000005">
    <property type="protein sequence ID" value="KAK9141617.1"/>
    <property type="molecule type" value="Genomic_DNA"/>
</dbReference>
<evidence type="ECO:0000256" key="1">
    <source>
        <dbReference type="SAM" id="Phobius"/>
    </source>
</evidence>
<dbReference type="Proteomes" id="UP001420932">
    <property type="component" value="Unassembled WGS sequence"/>
</dbReference>
<sequence length="49" mass="5776">MPGKEKIDAIILEPAACNCIDCRSSFDFLIVYVQYVFQILFEVVYWVER</sequence>
<comment type="caution">
    <text evidence="2">The sequence shown here is derived from an EMBL/GenBank/DDBJ whole genome shotgun (WGS) entry which is preliminary data.</text>
</comment>
<gene>
    <name evidence="2" type="ORF">Syun_011017</name>
</gene>
<keyword evidence="1" id="KW-1133">Transmembrane helix</keyword>
<organism evidence="2 3">
    <name type="scientific">Stephania yunnanensis</name>
    <dbReference type="NCBI Taxonomy" id="152371"/>
    <lineage>
        <taxon>Eukaryota</taxon>
        <taxon>Viridiplantae</taxon>
        <taxon>Streptophyta</taxon>
        <taxon>Embryophyta</taxon>
        <taxon>Tracheophyta</taxon>
        <taxon>Spermatophyta</taxon>
        <taxon>Magnoliopsida</taxon>
        <taxon>Ranunculales</taxon>
        <taxon>Menispermaceae</taxon>
        <taxon>Menispermoideae</taxon>
        <taxon>Cissampelideae</taxon>
        <taxon>Stephania</taxon>
    </lineage>
</organism>
<reference evidence="2 3" key="1">
    <citation type="submission" date="2024-01" db="EMBL/GenBank/DDBJ databases">
        <title>Genome assemblies of Stephania.</title>
        <authorList>
            <person name="Yang L."/>
        </authorList>
    </citation>
    <scope>NUCLEOTIDE SEQUENCE [LARGE SCALE GENOMIC DNA]</scope>
    <source>
        <strain evidence="2">YNDBR</strain>
        <tissue evidence="2">Leaf</tissue>
    </source>
</reference>
<name>A0AAP0JZ47_9MAGN</name>
<proteinExistence type="predicted"/>